<keyword evidence="4" id="KW-0812">Transmembrane</keyword>
<feature type="transmembrane region" description="Helical" evidence="4">
    <location>
        <begin position="91"/>
        <end position="113"/>
    </location>
</feature>
<dbReference type="EMBL" id="JAAIUW010000003">
    <property type="protein sequence ID" value="KAF7840037.1"/>
    <property type="molecule type" value="Genomic_DNA"/>
</dbReference>
<dbReference type="SMART" id="SM00175">
    <property type="entry name" value="RAB"/>
    <property type="match status" value="1"/>
</dbReference>
<dbReference type="OrthoDB" id="5914890at2759"/>
<sequence length="402" mass="44366">MFWRDRERENLDPNGGPPHAQVRVLVVGDSVLDKNGEILGTPYGASQSYVTTTNTRVKIYNPQRFIVFDKHLEDGGNCKAIVHRQLSSSHVTISLGILLVLCVGKTSLVHLIVKGFPIARPPQTIGCSVGVKHTIYGDSGSSSNSLKGDSERGFFIELWDVSGHDRYKDCRSLFYTQINGIIFVHDLSQRRTKSSLQKWAAEIAAIGTFSAPGVPGGPGGLPIPYIVVGNKVDIAAKESTRGSSGNLVDAARQWVEKQGLLPSRSSEELPLTESFPGSGGLVAAVKEARYDKEAVMKFFHMLIRRRYFSDETPAPRAWSISSVQRPTQRIDDDDVIDEDPQSYNTSQSGESYKYNMLQTFSAQRNVTPPPTFYPQQHLSVSENYSFPRFSVSSSTESNGTTR</sequence>
<dbReference type="Pfam" id="PF08477">
    <property type="entry name" value="Roc"/>
    <property type="match status" value="1"/>
</dbReference>
<reference evidence="5" key="1">
    <citation type="submission" date="2020-09" db="EMBL/GenBank/DDBJ databases">
        <title>Genome-Enabled Discovery of Anthraquinone Biosynthesis in Senna tora.</title>
        <authorList>
            <person name="Kang S.-H."/>
            <person name="Pandey R.P."/>
            <person name="Lee C.-M."/>
            <person name="Sim J.-S."/>
            <person name="Jeong J.-T."/>
            <person name="Choi B.-S."/>
            <person name="Jung M."/>
            <person name="Ginzburg D."/>
            <person name="Zhao K."/>
            <person name="Won S.Y."/>
            <person name="Oh T.-J."/>
            <person name="Yu Y."/>
            <person name="Kim N.-H."/>
            <person name="Lee O.R."/>
            <person name="Lee T.-H."/>
            <person name="Bashyal P."/>
            <person name="Kim T.-S."/>
            <person name="Lee W.-H."/>
            <person name="Kawkins C."/>
            <person name="Kim C.-K."/>
            <person name="Kim J.S."/>
            <person name="Ahn B.O."/>
            <person name="Rhee S.Y."/>
            <person name="Sohng J.K."/>
        </authorList>
    </citation>
    <scope>NUCLEOTIDE SEQUENCE</scope>
    <source>
        <tissue evidence="5">Leaf</tissue>
    </source>
</reference>
<keyword evidence="4" id="KW-0472">Membrane</keyword>
<organism evidence="5 6">
    <name type="scientific">Senna tora</name>
    <dbReference type="NCBI Taxonomy" id="362788"/>
    <lineage>
        <taxon>Eukaryota</taxon>
        <taxon>Viridiplantae</taxon>
        <taxon>Streptophyta</taxon>
        <taxon>Embryophyta</taxon>
        <taxon>Tracheophyta</taxon>
        <taxon>Spermatophyta</taxon>
        <taxon>Magnoliopsida</taxon>
        <taxon>eudicotyledons</taxon>
        <taxon>Gunneridae</taxon>
        <taxon>Pentapetalae</taxon>
        <taxon>rosids</taxon>
        <taxon>fabids</taxon>
        <taxon>Fabales</taxon>
        <taxon>Fabaceae</taxon>
        <taxon>Caesalpinioideae</taxon>
        <taxon>Cassia clade</taxon>
        <taxon>Senna</taxon>
    </lineage>
</organism>
<protein>
    <submittedName>
        <fullName evidence="5">Small GTPase LIP1</fullName>
    </submittedName>
</protein>
<feature type="compositionally biased region" description="Acidic residues" evidence="3">
    <location>
        <begin position="331"/>
        <end position="340"/>
    </location>
</feature>
<keyword evidence="6" id="KW-1185">Reference proteome</keyword>
<dbReference type="InterPro" id="IPR027417">
    <property type="entry name" value="P-loop_NTPase"/>
</dbReference>
<keyword evidence="2" id="KW-0342">GTP-binding</keyword>
<proteinExistence type="predicted"/>
<comment type="caution">
    <text evidence="5">The sequence shown here is derived from an EMBL/GenBank/DDBJ whole genome shotgun (WGS) entry which is preliminary data.</text>
</comment>
<feature type="region of interest" description="Disordered" evidence="3">
    <location>
        <begin position="319"/>
        <end position="350"/>
    </location>
</feature>
<evidence type="ECO:0000313" key="5">
    <source>
        <dbReference type="EMBL" id="KAF7840037.1"/>
    </source>
</evidence>
<evidence type="ECO:0000313" key="6">
    <source>
        <dbReference type="Proteomes" id="UP000634136"/>
    </source>
</evidence>
<evidence type="ECO:0000256" key="1">
    <source>
        <dbReference type="ARBA" id="ARBA00022741"/>
    </source>
</evidence>
<evidence type="ECO:0000256" key="3">
    <source>
        <dbReference type="SAM" id="MobiDB-lite"/>
    </source>
</evidence>
<accession>A0A834X979</accession>
<evidence type="ECO:0000256" key="4">
    <source>
        <dbReference type="SAM" id="Phobius"/>
    </source>
</evidence>
<dbReference type="Proteomes" id="UP000634136">
    <property type="component" value="Unassembled WGS sequence"/>
</dbReference>
<gene>
    <name evidence="5" type="ORF">G2W53_008519</name>
</gene>
<evidence type="ECO:0000256" key="2">
    <source>
        <dbReference type="ARBA" id="ARBA00023134"/>
    </source>
</evidence>
<dbReference type="GO" id="GO:0005525">
    <property type="term" value="F:GTP binding"/>
    <property type="evidence" value="ECO:0007669"/>
    <property type="project" value="UniProtKB-KW"/>
</dbReference>
<keyword evidence="1" id="KW-0547">Nucleotide-binding</keyword>
<dbReference type="PANTHER" id="PTHR24073">
    <property type="entry name" value="DRAB5-RELATED"/>
    <property type="match status" value="1"/>
</dbReference>
<name>A0A834X979_9FABA</name>
<dbReference type="AlphaFoldDB" id="A0A834X979"/>
<dbReference type="Gene3D" id="3.40.50.300">
    <property type="entry name" value="P-loop containing nucleotide triphosphate hydrolases"/>
    <property type="match status" value="1"/>
</dbReference>
<dbReference type="SUPFAM" id="SSF52540">
    <property type="entry name" value="P-loop containing nucleoside triphosphate hydrolases"/>
    <property type="match status" value="1"/>
</dbReference>
<keyword evidence="4" id="KW-1133">Transmembrane helix</keyword>
<feature type="compositionally biased region" description="Polar residues" evidence="3">
    <location>
        <begin position="341"/>
        <end position="350"/>
    </location>
</feature>
<dbReference type="PROSITE" id="PS51419">
    <property type="entry name" value="RAB"/>
    <property type="match status" value="1"/>
</dbReference>